<dbReference type="Pfam" id="PF01457">
    <property type="entry name" value="Peptidase_M8"/>
    <property type="match status" value="1"/>
</dbReference>
<comment type="caution">
    <text evidence="9">Lacks conserved residue(s) required for the propagation of feature annotation.</text>
</comment>
<feature type="disulfide bond" evidence="9">
    <location>
        <begin position="555"/>
        <end position="564"/>
    </location>
</feature>
<dbReference type="GO" id="GO:0005737">
    <property type="term" value="C:cytoplasm"/>
    <property type="evidence" value="ECO:0007669"/>
    <property type="project" value="TreeGrafter"/>
</dbReference>
<keyword evidence="3 8" id="KW-0479">Metal-binding</keyword>
<dbReference type="Proteomes" id="UP000585474">
    <property type="component" value="Unassembled WGS sequence"/>
</dbReference>
<evidence type="ECO:0000313" key="11">
    <source>
        <dbReference type="EMBL" id="GFY86141.1"/>
    </source>
</evidence>
<dbReference type="InterPro" id="IPR001577">
    <property type="entry name" value="Peptidase_M8"/>
</dbReference>
<dbReference type="GO" id="GO:0046872">
    <property type="term" value="F:metal ion binding"/>
    <property type="evidence" value="ECO:0007669"/>
    <property type="project" value="UniProtKB-KW"/>
</dbReference>
<feature type="domain" description="EGF-like" evidence="10">
    <location>
        <begin position="533"/>
        <end position="565"/>
    </location>
</feature>
<dbReference type="GO" id="GO:0004222">
    <property type="term" value="F:metalloendopeptidase activity"/>
    <property type="evidence" value="ECO:0007669"/>
    <property type="project" value="InterPro"/>
</dbReference>
<dbReference type="GO" id="GO:0016020">
    <property type="term" value="C:membrane"/>
    <property type="evidence" value="ECO:0007669"/>
    <property type="project" value="InterPro"/>
</dbReference>
<evidence type="ECO:0000256" key="6">
    <source>
        <dbReference type="ARBA" id="ARBA00023049"/>
    </source>
</evidence>
<gene>
    <name evidence="11" type="ORF">Acr_04g0008790</name>
</gene>
<dbReference type="InterPro" id="IPR000742">
    <property type="entry name" value="EGF"/>
</dbReference>
<evidence type="ECO:0000256" key="3">
    <source>
        <dbReference type="ARBA" id="ARBA00022723"/>
    </source>
</evidence>
<evidence type="ECO:0000256" key="5">
    <source>
        <dbReference type="ARBA" id="ARBA00022833"/>
    </source>
</evidence>
<dbReference type="Gene3D" id="2.10.25.10">
    <property type="entry name" value="Laminin"/>
    <property type="match status" value="2"/>
</dbReference>
<name>A0A7J0EI52_9ERIC</name>
<dbReference type="PROSITE" id="PS00022">
    <property type="entry name" value="EGF_1"/>
    <property type="match status" value="1"/>
</dbReference>
<evidence type="ECO:0000256" key="7">
    <source>
        <dbReference type="ARBA" id="ARBA00023157"/>
    </source>
</evidence>
<dbReference type="EMBL" id="BJWL01000004">
    <property type="protein sequence ID" value="GFY86141.1"/>
    <property type="molecule type" value="Genomic_DNA"/>
</dbReference>
<feature type="binding site" evidence="8">
    <location>
        <position position="227"/>
    </location>
    <ligand>
        <name>Zn(2+)</name>
        <dbReference type="ChEBI" id="CHEBI:29105"/>
        <note>catalytic</note>
    </ligand>
</feature>
<keyword evidence="4" id="KW-0378">Hydrolase</keyword>
<dbReference type="PANTHER" id="PTHR10942:SF0">
    <property type="entry name" value="LEISHMANOLYSIN-LIKE PEPTIDASE"/>
    <property type="match status" value="1"/>
</dbReference>
<keyword evidence="5 8" id="KW-0862">Zinc</keyword>
<feature type="disulfide bond" evidence="9">
    <location>
        <begin position="537"/>
        <end position="547"/>
    </location>
</feature>
<evidence type="ECO:0000256" key="9">
    <source>
        <dbReference type="PROSITE-ProRule" id="PRU00076"/>
    </source>
</evidence>
<organism evidence="11 12">
    <name type="scientific">Actinidia rufa</name>
    <dbReference type="NCBI Taxonomy" id="165716"/>
    <lineage>
        <taxon>Eukaryota</taxon>
        <taxon>Viridiplantae</taxon>
        <taxon>Streptophyta</taxon>
        <taxon>Embryophyta</taxon>
        <taxon>Tracheophyta</taxon>
        <taxon>Spermatophyta</taxon>
        <taxon>Magnoliopsida</taxon>
        <taxon>eudicotyledons</taxon>
        <taxon>Gunneridae</taxon>
        <taxon>Pentapetalae</taxon>
        <taxon>asterids</taxon>
        <taxon>Ericales</taxon>
        <taxon>Actinidiaceae</taxon>
        <taxon>Actinidia</taxon>
    </lineage>
</organism>
<comment type="cofactor">
    <cofactor evidence="8">
        <name>Zn(2+)</name>
        <dbReference type="ChEBI" id="CHEBI:29105"/>
    </cofactor>
    <text evidence="8">Binds 1 zinc ion per subunit.</text>
</comment>
<evidence type="ECO:0000256" key="4">
    <source>
        <dbReference type="ARBA" id="ARBA00022801"/>
    </source>
</evidence>
<evidence type="ECO:0000313" key="12">
    <source>
        <dbReference type="Proteomes" id="UP000585474"/>
    </source>
</evidence>
<dbReference type="GO" id="GO:0006508">
    <property type="term" value="P:proteolysis"/>
    <property type="evidence" value="ECO:0007669"/>
    <property type="project" value="UniProtKB-KW"/>
</dbReference>
<keyword evidence="12" id="KW-1185">Reference proteome</keyword>
<dbReference type="SMART" id="SM00181">
    <property type="entry name" value="EGF"/>
    <property type="match status" value="2"/>
</dbReference>
<evidence type="ECO:0000259" key="10">
    <source>
        <dbReference type="PROSITE" id="PS50026"/>
    </source>
</evidence>
<feature type="binding site" evidence="8">
    <location>
        <position position="345"/>
    </location>
    <ligand>
        <name>Zn(2+)</name>
        <dbReference type="ChEBI" id="CHEBI:29105"/>
        <note>catalytic</note>
    </ligand>
</feature>
<evidence type="ECO:0000256" key="1">
    <source>
        <dbReference type="ARBA" id="ARBA00005860"/>
    </source>
</evidence>
<protein>
    <submittedName>
        <fullName evidence="11">Metalloendopeptidase</fullName>
    </submittedName>
</protein>
<comment type="similarity">
    <text evidence="1">Belongs to the peptidase M8 family.</text>
</comment>
<dbReference type="OrthoDB" id="527990at2759"/>
<dbReference type="PROSITE" id="PS01186">
    <property type="entry name" value="EGF_2"/>
    <property type="match status" value="1"/>
</dbReference>
<comment type="caution">
    <text evidence="11">The sequence shown here is derived from an EMBL/GenBank/DDBJ whole genome shotgun (WGS) entry which is preliminary data.</text>
</comment>
<evidence type="ECO:0000256" key="8">
    <source>
        <dbReference type="PIRSR" id="PIRSR601577-2"/>
    </source>
</evidence>
<dbReference type="PROSITE" id="PS50026">
    <property type="entry name" value="EGF_3"/>
    <property type="match status" value="1"/>
</dbReference>
<dbReference type="PANTHER" id="PTHR10942">
    <property type="entry name" value="LEISHMANOLYSIN-LIKE PEPTIDASE"/>
    <property type="match status" value="1"/>
</dbReference>
<dbReference type="FunFam" id="3.90.132.10:FF:000001">
    <property type="entry name" value="leishmanolysin-like peptidase isoform X2"/>
    <property type="match status" value="1"/>
</dbReference>
<dbReference type="Gene3D" id="3.10.170.20">
    <property type="match status" value="1"/>
</dbReference>
<sequence length="685" mass="75770">MHNFDDNIISHDDEIIEQRRRQGHKVYSVTPQVYDGSGISKPLQRKGRALLGVSKFSEQQKQCQAKPIRIYLNYDAGHSPDRDCRSVGDIVKASLGEPPLNSNRGVPSCNPYGDPPIFGDCWYITALGQTADWFRRALAVEPVKGNLRLSGYSACGQDGDGVTDADLVLLVTTRPTTGNTLAWAVACERDQWGRAIAALFHMQDIVNVAPRHLTAEAETLLSATLIHDKSCMFLDLIPMPLHIFGMKGKEGVASLLYIDLYVSERNPRYEASTLKAAKLVTDQVMDEKLGRMVTRIVLPRVVMHSRYHYGREALSLMNVHWQAFSDNFTGLELEDGGGRGTSGSHWEKRLLMNEIMTGSVDTRSVVSKMTLALLEDSGWYQANYSMADRLDWGRNQGTEFVASPCNLWKGAYHCNTTQLSGCTYNREAEGYCPIVHGLFISTGWVCKGFDDPRKWLLSAQVAVDGIWKACPEAGGPVQFPGFNGELLCPAYHELCSTHPASVSRQCANSCNLNGDCVDGRCHCFVGFHGHDCSKRFCPSNCNGNGQCLQNGICDCENGYAGIDCSTAVCDEQCSLHGGVCDNGVCEFRCSDYAGYTCQNSYALFTNLSVCSEVLESDGPGQHCAPSETSILQQLEEVVVMPNYNRLYPVSSSGKMMSLFRNSYCDVTAKRLACWVSYFFRTFLLR</sequence>
<dbReference type="Pfam" id="PF07974">
    <property type="entry name" value="EGF_2"/>
    <property type="match status" value="1"/>
</dbReference>
<keyword evidence="6 8" id="KW-0482">Metalloprotease</keyword>
<keyword evidence="7 9" id="KW-1015">Disulfide bond</keyword>
<accession>A0A7J0EI52</accession>
<dbReference type="SUPFAM" id="SSF55486">
    <property type="entry name" value="Metalloproteases ('zincins'), catalytic domain"/>
    <property type="match status" value="1"/>
</dbReference>
<dbReference type="GO" id="GO:0007155">
    <property type="term" value="P:cell adhesion"/>
    <property type="evidence" value="ECO:0007669"/>
    <property type="project" value="InterPro"/>
</dbReference>
<proteinExistence type="inferred from homology"/>
<dbReference type="InterPro" id="IPR013111">
    <property type="entry name" value="EGF_extracell"/>
</dbReference>
<reference evidence="11 12" key="1">
    <citation type="submission" date="2019-07" db="EMBL/GenBank/DDBJ databases">
        <title>De Novo Assembly of kiwifruit Actinidia rufa.</title>
        <authorList>
            <person name="Sugita-Konishi S."/>
            <person name="Sato K."/>
            <person name="Mori E."/>
            <person name="Abe Y."/>
            <person name="Kisaki G."/>
            <person name="Hamano K."/>
            <person name="Suezawa K."/>
            <person name="Otani M."/>
            <person name="Fukuda T."/>
            <person name="Manabe T."/>
            <person name="Gomi K."/>
            <person name="Tabuchi M."/>
            <person name="Akimitsu K."/>
            <person name="Kataoka I."/>
        </authorList>
    </citation>
    <scope>NUCLEOTIDE SEQUENCE [LARGE SCALE GENOMIC DNA]</scope>
    <source>
        <strain evidence="12">cv. Fuchu</strain>
    </source>
</reference>
<dbReference type="AlphaFoldDB" id="A0A7J0EI52"/>
<dbReference type="Gene3D" id="3.90.132.10">
    <property type="entry name" value="Leishmanolysin , domain 2"/>
    <property type="match status" value="1"/>
</dbReference>
<evidence type="ECO:0000256" key="2">
    <source>
        <dbReference type="ARBA" id="ARBA00022670"/>
    </source>
</evidence>
<keyword evidence="9" id="KW-0245">EGF-like domain</keyword>
<keyword evidence="2" id="KW-0645">Protease</keyword>